<keyword evidence="2" id="KW-0813">Transport</keyword>
<sequence>MLTQALLVGLVAMFGKMDNQFGESFFQRPIVLCPLTGLVLGDLPMGLAVGGALEAMFLGSIGFGAYVPPDEIIGGVLACSFAITLGEGPETAIALAVPIASLAVSIKSGFYSIMSVFARLSERYAEKGSVRGVYATHFLIGGIPALCYGLICGLAFYFGADAVKAVIEAVPDFVFNGLTVAANILPALGLAMLGRLVLSRELVIWLFAGFLMSSYLGVPILGVALFAVVIGMVQFNVLGLAGTGQPEVAEGDDEDDF</sequence>
<evidence type="ECO:0000256" key="4">
    <source>
        <dbReference type="ARBA" id="ARBA00022597"/>
    </source>
</evidence>
<evidence type="ECO:0000256" key="3">
    <source>
        <dbReference type="ARBA" id="ARBA00022475"/>
    </source>
</evidence>
<comment type="subcellular location">
    <subcellularLocation>
        <location evidence="1">Cell membrane</location>
        <topology evidence="1">Multi-pass membrane protein</topology>
    </subcellularLocation>
</comment>
<keyword evidence="3" id="KW-1003">Cell membrane</keyword>
<gene>
    <name evidence="10" type="ORF">IAA19_07030</name>
</gene>
<evidence type="ECO:0000256" key="1">
    <source>
        <dbReference type="ARBA" id="ARBA00004651"/>
    </source>
</evidence>
<accession>A0A9D2F0M9</accession>
<evidence type="ECO:0000256" key="8">
    <source>
        <dbReference type="ARBA" id="ARBA00023136"/>
    </source>
</evidence>
<keyword evidence="6 9" id="KW-0812">Transmembrane</keyword>
<evidence type="ECO:0000256" key="7">
    <source>
        <dbReference type="ARBA" id="ARBA00022989"/>
    </source>
</evidence>
<proteinExistence type="predicted"/>
<feature type="transmembrane region" description="Helical" evidence="9">
    <location>
        <begin position="92"/>
        <end position="117"/>
    </location>
</feature>
<dbReference type="Pfam" id="PF03609">
    <property type="entry name" value="EII-Sor"/>
    <property type="match status" value="1"/>
</dbReference>
<dbReference type="GO" id="GO:0005886">
    <property type="term" value="C:plasma membrane"/>
    <property type="evidence" value="ECO:0007669"/>
    <property type="project" value="UniProtKB-SubCell"/>
</dbReference>
<dbReference type="PANTHER" id="PTHR32502">
    <property type="entry name" value="N-ACETYLGALACTOSAMINE PERMEASE II COMPONENT-RELATED"/>
    <property type="match status" value="1"/>
</dbReference>
<evidence type="ECO:0000256" key="9">
    <source>
        <dbReference type="SAM" id="Phobius"/>
    </source>
</evidence>
<dbReference type="GO" id="GO:0009401">
    <property type="term" value="P:phosphoenolpyruvate-dependent sugar phosphotransferase system"/>
    <property type="evidence" value="ECO:0007669"/>
    <property type="project" value="UniProtKB-KW"/>
</dbReference>
<dbReference type="InterPro" id="IPR004700">
    <property type="entry name" value="PTS_IIC_man"/>
</dbReference>
<evidence type="ECO:0000313" key="10">
    <source>
        <dbReference type="EMBL" id="HIZ46751.1"/>
    </source>
</evidence>
<dbReference type="Proteomes" id="UP000824062">
    <property type="component" value="Unassembled WGS sequence"/>
</dbReference>
<evidence type="ECO:0000256" key="5">
    <source>
        <dbReference type="ARBA" id="ARBA00022683"/>
    </source>
</evidence>
<feature type="transmembrane region" description="Helical" evidence="9">
    <location>
        <begin position="178"/>
        <end position="198"/>
    </location>
</feature>
<dbReference type="EMBL" id="DXBM01000059">
    <property type="protein sequence ID" value="HIZ46751.1"/>
    <property type="molecule type" value="Genomic_DNA"/>
</dbReference>
<keyword evidence="4 10" id="KW-0762">Sugar transport</keyword>
<keyword evidence="8 9" id="KW-0472">Membrane</keyword>
<feature type="transmembrane region" description="Helical" evidence="9">
    <location>
        <begin position="205"/>
        <end position="230"/>
    </location>
</feature>
<keyword evidence="7 9" id="KW-1133">Transmembrane helix</keyword>
<dbReference type="InterPro" id="IPR050303">
    <property type="entry name" value="GatZ_KbaZ_carbometab"/>
</dbReference>
<comment type="caution">
    <text evidence="10">The sequence shown here is derived from an EMBL/GenBank/DDBJ whole genome shotgun (WGS) entry which is preliminary data.</text>
</comment>
<dbReference type="PANTHER" id="PTHR32502:SF8">
    <property type="entry name" value="N-ACETYLGALACTOSAMINE PERMEASE IIC COMPONENT 1"/>
    <property type="match status" value="1"/>
</dbReference>
<protein>
    <submittedName>
        <fullName evidence="10">PTS sugar transporter subunit IIC</fullName>
    </submittedName>
</protein>
<evidence type="ECO:0000256" key="2">
    <source>
        <dbReference type="ARBA" id="ARBA00022448"/>
    </source>
</evidence>
<dbReference type="AlphaFoldDB" id="A0A9D2F0M9"/>
<evidence type="ECO:0000313" key="11">
    <source>
        <dbReference type="Proteomes" id="UP000824062"/>
    </source>
</evidence>
<reference evidence="10" key="1">
    <citation type="journal article" date="2021" name="PeerJ">
        <title>Extensive microbial diversity within the chicken gut microbiome revealed by metagenomics and culture.</title>
        <authorList>
            <person name="Gilroy R."/>
            <person name="Ravi A."/>
            <person name="Getino M."/>
            <person name="Pursley I."/>
            <person name="Horton D.L."/>
            <person name="Alikhan N.F."/>
            <person name="Baker D."/>
            <person name="Gharbi K."/>
            <person name="Hall N."/>
            <person name="Watson M."/>
            <person name="Adriaenssens E.M."/>
            <person name="Foster-Nyarko E."/>
            <person name="Jarju S."/>
            <person name="Secka A."/>
            <person name="Antonio M."/>
            <person name="Oren A."/>
            <person name="Chaudhuri R.R."/>
            <person name="La Ragione R."/>
            <person name="Hildebrand F."/>
            <person name="Pallen M.J."/>
        </authorList>
    </citation>
    <scope>NUCLEOTIDE SEQUENCE</scope>
    <source>
        <strain evidence="10">ChiHjej12B11-14209</strain>
    </source>
</reference>
<organism evidence="10 11">
    <name type="scientific">Candidatus Olsenella pullistercoris</name>
    <dbReference type="NCBI Taxonomy" id="2838712"/>
    <lineage>
        <taxon>Bacteria</taxon>
        <taxon>Bacillati</taxon>
        <taxon>Actinomycetota</taxon>
        <taxon>Coriobacteriia</taxon>
        <taxon>Coriobacteriales</taxon>
        <taxon>Atopobiaceae</taxon>
        <taxon>Olsenella</taxon>
    </lineage>
</organism>
<evidence type="ECO:0000256" key="6">
    <source>
        <dbReference type="ARBA" id="ARBA00022692"/>
    </source>
</evidence>
<reference evidence="10" key="2">
    <citation type="submission" date="2021-04" db="EMBL/GenBank/DDBJ databases">
        <authorList>
            <person name="Gilroy R."/>
        </authorList>
    </citation>
    <scope>NUCLEOTIDE SEQUENCE</scope>
    <source>
        <strain evidence="10">ChiHjej12B11-14209</strain>
    </source>
</reference>
<feature type="transmembrane region" description="Helical" evidence="9">
    <location>
        <begin position="138"/>
        <end position="158"/>
    </location>
</feature>
<dbReference type="PROSITE" id="PS51106">
    <property type="entry name" value="PTS_EIIC_TYPE_4"/>
    <property type="match status" value="1"/>
</dbReference>
<name>A0A9D2F0M9_9ACTN</name>
<keyword evidence="5" id="KW-0598">Phosphotransferase system</keyword>